<gene>
    <name evidence="2" type="ORF">ACFX5E_11595</name>
</gene>
<keyword evidence="1" id="KW-0732">Signal</keyword>
<comment type="caution">
    <text evidence="2">The sequence shown here is derived from an EMBL/GenBank/DDBJ whole genome shotgun (WGS) entry which is preliminary data.</text>
</comment>
<protein>
    <submittedName>
        <fullName evidence="2">Uncharacterized protein</fullName>
    </submittedName>
</protein>
<dbReference type="Proteomes" id="UP001600109">
    <property type="component" value="Unassembled WGS sequence"/>
</dbReference>
<dbReference type="EMBL" id="JBHZPZ010000013">
    <property type="protein sequence ID" value="MFE3868714.1"/>
    <property type="molecule type" value="Genomic_DNA"/>
</dbReference>
<reference evidence="2 3" key="1">
    <citation type="submission" date="2024-06" db="EMBL/GenBank/DDBJ databases">
        <title>Flavobacterium spp. isolated from glacier.</title>
        <authorList>
            <person name="Han D."/>
        </authorList>
    </citation>
    <scope>NUCLEOTIDE SEQUENCE [LARGE SCALE GENOMIC DNA]</scope>
    <source>
        <strain evidence="2 3">LS2P90</strain>
    </source>
</reference>
<sequence length="178" mass="21161">MKKALLLIALLFGLFVQAQNQDIINKMMESKTIEDIKAVTNDIVSKSKNKYNFYKNQELQYSNGEKIENFIYTKEGITDAEKKEIYSPIYKNCLVITFGKWEKGQNKDLEILGELVYYFKNVSGSYMELVEFWRTTFYPNSNKEEILDSFTLKEYRVNKDLKYKLQKDIDKWKIVKSY</sequence>
<dbReference type="RefSeq" id="WP_379855324.1">
    <property type="nucleotide sequence ID" value="NZ_JBHZPZ010000013.1"/>
</dbReference>
<evidence type="ECO:0000313" key="3">
    <source>
        <dbReference type="Proteomes" id="UP001600109"/>
    </source>
</evidence>
<feature type="signal peptide" evidence="1">
    <location>
        <begin position="1"/>
        <end position="18"/>
    </location>
</feature>
<evidence type="ECO:0000313" key="2">
    <source>
        <dbReference type="EMBL" id="MFE3868714.1"/>
    </source>
</evidence>
<keyword evidence="3" id="KW-1185">Reference proteome</keyword>
<name>A0ABW6HXP7_9FLAO</name>
<evidence type="ECO:0000256" key="1">
    <source>
        <dbReference type="SAM" id="SignalP"/>
    </source>
</evidence>
<feature type="chain" id="PRO_5045733892" evidence="1">
    <location>
        <begin position="19"/>
        <end position="178"/>
    </location>
</feature>
<accession>A0ABW6HXP7</accession>
<proteinExistence type="predicted"/>
<organism evidence="2 3">
    <name type="scientific">Flavobacterium xylosi</name>
    <dbReference type="NCBI Taxonomy" id="3230415"/>
    <lineage>
        <taxon>Bacteria</taxon>
        <taxon>Pseudomonadati</taxon>
        <taxon>Bacteroidota</taxon>
        <taxon>Flavobacteriia</taxon>
        <taxon>Flavobacteriales</taxon>
        <taxon>Flavobacteriaceae</taxon>
        <taxon>Flavobacterium</taxon>
    </lineage>
</organism>